<protein>
    <submittedName>
        <fullName evidence="2">3-oxoacyl-[acyl-carrier protein] reductase</fullName>
        <ecNumber evidence="2">1.1.1.100</ecNumber>
    </submittedName>
</protein>
<keyword evidence="2" id="KW-0560">Oxidoreductase</keyword>
<feature type="compositionally biased region" description="Basic residues" evidence="1">
    <location>
        <begin position="7"/>
        <end position="16"/>
    </location>
</feature>
<reference evidence="2" key="1">
    <citation type="submission" date="2020-02" db="EMBL/GenBank/DDBJ databases">
        <authorList>
            <person name="Meier V. D."/>
        </authorList>
    </citation>
    <scope>NUCLEOTIDE SEQUENCE</scope>
    <source>
        <strain evidence="2">AVDCRST_MAG88</strain>
    </source>
</reference>
<gene>
    <name evidence="2" type="ORF">AVDCRST_MAG88-3262</name>
</gene>
<feature type="compositionally biased region" description="Basic residues" evidence="1">
    <location>
        <begin position="133"/>
        <end position="148"/>
    </location>
</feature>
<accession>A0A6J4VJW0</accession>
<dbReference type="AlphaFoldDB" id="A0A6J4VJW0"/>
<dbReference type="EMBL" id="CADCWM010000786">
    <property type="protein sequence ID" value="CAA9580480.1"/>
    <property type="molecule type" value="Genomic_DNA"/>
</dbReference>
<sequence length="283" mass="30820">EHTGRAPGRRHHRRLGRSWARDRAGIRPPRGAGGPPRARRRRAGRGAQGCGGGGWRGPGRADRRGRRRGGRGGGGGGRASLRPARRLGQQRDGFDLRAPQGDDARGVPAGDRGHLPGDRPRHDGRPQADAPARPRRHRPGRLRARLPRHPPPGGLLRRQARHPGLQRVAARRTAPRRERGPRDDGAAAGAEHAAVRLGQEPPAEQSATGAADLPARAGRRRDRLGGRPRPARGQRRRLDRHRPPRQQVPAGLRRLVPRQDRLWGTADRRAGRSEPPAQPLGAG</sequence>
<dbReference type="GO" id="GO:0004316">
    <property type="term" value="F:3-oxoacyl-[acyl-carrier-protein] reductase (NADPH) activity"/>
    <property type="evidence" value="ECO:0007669"/>
    <property type="project" value="UniProtKB-EC"/>
</dbReference>
<feature type="compositionally biased region" description="Basic and acidic residues" evidence="1">
    <location>
        <begin position="92"/>
        <end position="126"/>
    </location>
</feature>
<feature type="non-terminal residue" evidence="2">
    <location>
        <position position="283"/>
    </location>
</feature>
<name>A0A6J4VJW0_9BACT</name>
<feature type="region of interest" description="Disordered" evidence="1">
    <location>
        <begin position="1"/>
        <end position="283"/>
    </location>
</feature>
<organism evidence="2">
    <name type="scientific">uncultured Thermomicrobiales bacterium</name>
    <dbReference type="NCBI Taxonomy" id="1645740"/>
    <lineage>
        <taxon>Bacteria</taxon>
        <taxon>Pseudomonadati</taxon>
        <taxon>Thermomicrobiota</taxon>
        <taxon>Thermomicrobia</taxon>
        <taxon>Thermomicrobiales</taxon>
        <taxon>environmental samples</taxon>
    </lineage>
</organism>
<proteinExistence type="predicted"/>
<feature type="non-terminal residue" evidence="2">
    <location>
        <position position="1"/>
    </location>
</feature>
<feature type="compositionally biased region" description="Basic and acidic residues" evidence="1">
    <location>
        <begin position="175"/>
        <end position="185"/>
    </location>
</feature>
<feature type="compositionally biased region" description="Basic and acidic residues" evidence="1">
    <location>
        <begin position="257"/>
        <end position="272"/>
    </location>
</feature>
<evidence type="ECO:0000313" key="2">
    <source>
        <dbReference type="EMBL" id="CAA9580480.1"/>
    </source>
</evidence>
<feature type="compositionally biased region" description="Gly residues" evidence="1">
    <location>
        <begin position="46"/>
        <end position="57"/>
    </location>
</feature>
<dbReference type="EC" id="1.1.1.100" evidence="2"/>
<feature type="compositionally biased region" description="Basic residues" evidence="1">
    <location>
        <begin position="229"/>
        <end position="244"/>
    </location>
</feature>
<evidence type="ECO:0000256" key="1">
    <source>
        <dbReference type="SAM" id="MobiDB-lite"/>
    </source>
</evidence>